<dbReference type="GO" id="GO:0004416">
    <property type="term" value="F:hydroxyacylglutathione hydrolase activity"/>
    <property type="evidence" value="ECO:0007669"/>
    <property type="project" value="UniProtKB-UniRule"/>
</dbReference>
<keyword evidence="10" id="KW-1185">Reference proteome</keyword>
<feature type="binding site" evidence="7">
    <location>
        <position position="116"/>
    </location>
    <ligand>
        <name>Zn(2+)</name>
        <dbReference type="ChEBI" id="CHEBI:29105"/>
        <label>1</label>
    </ligand>
</feature>
<dbReference type="EMBL" id="QUWV01000052">
    <property type="protein sequence ID" value="RFD20245.1"/>
    <property type="molecule type" value="Genomic_DNA"/>
</dbReference>
<evidence type="ECO:0000313" key="10">
    <source>
        <dbReference type="Proteomes" id="UP000262371"/>
    </source>
</evidence>
<dbReference type="InterPro" id="IPR032282">
    <property type="entry name" value="HAGH_C"/>
</dbReference>
<feature type="binding site" evidence="7">
    <location>
        <position position="173"/>
    </location>
    <ligand>
        <name>Zn(2+)</name>
        <dbReference type="ChEBI" id="CHEBI:29105"/>
        <label>2</label>
    </ligand>
</feature>
<keyword evidence="4 7" id="KW-0479">Metal-binding</keyword>
<evidence type="ECO:0000256" key="3">
    <source>
        <dbReference type="ARBA" id="ARBA00006759"/>
    </source>
</evidence>
<dbReference type="SUPFAM" id="SSF56281">
    <property type="entry name" value="Metallo-hydrolase/oxidoreductase"/>
    <property type="match status" value="1"/>
</dbReference>
<dbReference type="GO" id="GO:0046872">
    <property type="term" value="F:metal ion binding"/>
    <property type="evidence" value="ECO:0007669"/>
    <property type="project" value="UniProtKB-KW"/>
</dbReference>
<feature type="binding site" evidence="7">
    <location>
        <position position="135"/>
    </location>
    <ligand>
        <name>Zn(2+)</name>
        <dbReference type="ChEBI" id="CHEBI:29105"/>
        <label>2</label>
    </ligand>
</feature>
<reference evidence="9 10" key="1">
    <citation type="submission" date="2018-08" db="EMBL/GenBank/DDBJ databases">
        <title>Komagataeibacter sp. AV 382.</title>
        <authorList>
            <person name="Skraban J."/>
            <person name="Trcek J."/>
        </authorList>
    </citation>
    <scope>NUCLEOTIDE SEQUENCE [LARGE SCALE GENOMIC DNA]</scope>
    <source>
        <strain evidence="9 10">AV 382</strain>
    </source>
</reference>
<evidence type="ECO:0000256" key="6">
    <source>
        <dbReference type="ARBA" id="ARBA00022833"/>
    </source>
</evidence>
<feature type="binding site" evidence="7">
    <location>
        <position position="135"/>
    </location>
    <ligand>
        <name>Zn(2+)</name>
        <dbReference type="ChEBI" id="CHEBI:29105"/>
        <label>1</label>
    </ligand>
</feature>
<evidence type="ECO:0000256" key="4">
    <source>
        <dbReference type="ARBA" id="ARBA00022723"/>
    </source>
</evidence>
<keyword evidence="5 7" id="KW-0378">Hydrolase</keyword>
<feature type="domain" description="Metallo-beta-lactamase" evidence="8">
    <location>
        <begin position="15"/>
        <end position="173"/>
    </location>
</feature>
<dbReference type="InterPro" id="IPR050110">
    <property type="entry name" value="Glyoxalase_II_hydrolase"/>
</dbReference>
<comment type="similarity">
    <text evidence="3 7">Belongs to the metallo-beta-lactamase superfamily. Glyoxalase II family.</text>
</comment>
<dbReference type="InterPro" id="IPR035680">
    <property type="entry name" value="Clx_II_MBL"/>
</dbReference>
<evidence type="ECO:0000256" key="2">
    <source>
        <dbReference type="ARBA" id="ARBA00004963"/>
    </source>
</evidence>
<dbReference type="Pfam" id="PF16123">
    <property type="entry name" value="HAGH_C"/>
    <property type="match status" value="1"/>
</dbReference>
<dbReference type="PIRSF" id="PIRSF005457">
    <property type="entry name" value="Glx"/>
    <property type="match status" value="1"/>
</dbReference>
<feature type="binding site" evidence="7">
    <location>
        <position position="63"/>
    </location>
    <ligand>
        <name>Zn(2+)</name>
        <dbReference type="ChEBI" id="CHEBI:29105"/>
        <label>2</label>
    </ligand>
</feature>
<name>A0A371Z195_9PROT</name>
<sequence length="243" mass="25935">MTQQLSIRAIPILSDNYAWFIHDGATGAAAMVDPAEEAPLTAAIDAAGGRLDLIFLTHHHTDHIAAAAALRARYGARIVGAVADAYRLPALDIAVRDGDVVHLGQAVAEVIATPGHTSGEVSYYFPAGPALFCGDTLFSMGCGRLFEGTAADMFASLRRISALPDDTLVCCGHEYTQSNARFALHVDPDNAALRARAAQVDELRRNGQPTLPVCLSVERATNPFLRAPDVATLARLRKEKDSF</sequence>
<comment type="catalytic activity">
    <reaction evidence="1 7">
        <text>an S-(2-hydroxyacyl)glutathione + H2O = a 2-hydroxy carboxylate + glutathione + H(+)</text>
        <dbReference type="Rhea" id="RHEA:21864"/>
        <dbReference type="ChEBI" id="CHEBI:15377"/>
        <dbReference type="ChEBI" id="CHEBI:15378"/>
        <dbReference type="ChEBI" id="CHEBI:57925"/>
        <dbReference type="ChEBI" id="CHEBI:58896"/>
        <dbReference type="ChEBI" id="CHEBI:71261"/>
        <dbReference type="EC" id="3.1.2.6"/>
    </reaction>
</comment>
<accession>A0A371Z195</accession>
<comment type="cofactor">
    <cofactor evidence="7">
        <name>Zn(2+)</name>
        <dbReference type="ChEBI" id="CHEBI:29105"/>
    </cofactor>
    <text evidence="7">Binds 2 Zn(2+) ions per subunit.</text>
</comment>
<feature type="binding site" evidence="7">
    <location>
        <position position="60"/>
    </location>
    <ligand>
        <name>Zn(2+)</name>
        <dbReference type="ChEBI" id="CHEBI:29105"/>
        <label>1</label>
    </ligand>
</feature>
<dbReference type="InterPro" id="IPR001279">
    <property type="entry name" value="Metallo-B-lactamas"/>
</dbReference>
<comment type="caution">
    <text evidence="9">The sequence shown here is derived from an EMBL/GenBank/DDBJ whole genome shotgun (WGS) entry which is preliminary data.</text>
</comment>
<dbReference type="Gene3D" id="3.60.15.10">
    <property type="entry name" value="Ribonuclease Z/Hydroxyacylglutathione hydrolase-like"/>
    <property type="match status" value="1"/>
</dbReference>
<dbReference type="SMART" id="SM00849">
    <property type="entry name" value="Lactamase_B"/>
    <property type="match status" value="1"/>
</dbReference>
<dbReference type="AlphaFoldDB" id="A0A371Z195"/>
<dbReference type="GO" id="GO:0019243">
    <property type="term" value="P:methylglyoxal catabolic process to D-lactate via S-lactoyl-glutathione"/>
    <property type="evidence" value="ECO:0007669"/>
    <property type="project" value="UniProtKB-UniRule"/>
</dbReference>
<protein>
    <recommendedName>
        <fullName evidence="7">Hydroxyacylglutathione hydrolase</fullName>
        <ecNumber evidence="7">3.1.2.6</ecNumber>
    </recommendedName>
    <alternativeName>
        <fullName evidence="7">Glyoxalase II</fullName>
        <shortName evidence="7">Glx II</shortName>
    </alternativeName>
</protein>
<evidence type="ECO:0000259" key="8">
    <source>
        <dbReference type="SMART" id="SM00849"/>
    </source>
</evidence>
<feature type="binding site" evidence="7">
    <location>
        <position position="62"/>
    </location>
    <ligand>
        <name>Zn(2+)</name>
        <dbReference type="ChEBI" id="CHEBI:29105"/>
        <label>2</label>
    </ligand>
</feature>
<dbReference type="RefSeq" id="WP_116702732.1">
    <property type="nucleotide sequence ID" value="NZ_QUWV01000052.1"/>
</dbReference>
<dbReference type="EC" id="3.1.2.6" evidence="7"/>
<dbReference type="NCBIfam" id="TIGR03413">
    <property type="entry name" value="GSH_gloB"/>
    <property type="match status" value="1"/>
</dbReference>
<dbReference type="Proteomes" id="UP000262371">
    <property type="component" value="Unassembled WGS sequence"/>
</dbReference>
<dbReference type="Pfam" id="PF00753">
    <property type="entry name" value="Lactamase_B"/>
    <property type="match status" value="1"/>
</dbReference>
<proteinExistence type="inferred from homology"/>
<dbReference type="InterPro" id="IPR036866">
    <property type="entry name" value="RibonucZ/Hydroxyglut_hydro"/>
</dbReference>
<evidence type="ECO:0000313" key="9">
    <source>
        <dbReference type="EMBL" id="RFD20245.1"/>
    </source>
</evidence>
<keyword evidence="6 7" id="KW-0862">Zinc</keyword>
<dbReference type="PANTHER" id="PTHR43705">
    <property type="entry name" value="HYDROXYACYLGLUTATHIONE HYDROLASE"/>
    <property type="match status" value="1"/>
</dbReference>
<organism evidence="9 10">
    <name type="scientific">Komagataeibacter melaceti</name>
    <dbReference type="NCBI Taxonomy" id="2766577"/>
    <lineage>
        <taxon>Bacteria</taxon>
        <taxon>Pseudomonadati</taxon>
        <taxon>Pseudomonadota</taxon>
        <taxon>Alphaproteobacteria</taxon>
        <taxon>Acetobacterales</taxon>
        <taxon>Acetobacteraceae</taxon>
        <taxon>Komagataeibacter</taxon>
    </lineage>
</organism>
<evidence type="ECO:0000256" key="7">
    <source>
        <dbReference type="HAMAP-Rule" id="MF_01374"/>
    </source>
</evidence>
<dbReference type="InterPro" id="IPR017782">
    <property type="entry name" value="Hydroxyacylglutathione_Hdrlase"/>
</dbReference>
<comment type="subunit">
    <text evidence="7">Monomer.</text>
</comment>
<comment type="function">
    <text evidence="7">Thiolesterase that catalyzes the hydrolysis of S-D-lactoyl-glutathione to form glutathione and D-lactic acid.</text>
</comment>
<evidence type="ECO:0000256" key="5">
    <source>
        <dbReference type="ARBA" id="ARBA00022801"/>
    </source>
</evidence>
<dbReference type="UniPathway" id="UPA00619">
    <property type="reaction ID" value="UER00676"/>
</dbReference>
<gene>
    <name evidence="7 9" type="primary">gloB</name>
    <name evidence="9" type="ORF">DY926_07100</name>
</gene>
<dbReference type="OrthoDB" id="9802248at2"/>
<comment type="pathway">
    <text evidence="2 7">Secondary metabolite metabolism; methylglyoxal degradation; (R)-lactate from methylglyoxal: step 2/2.</text>
</comment>
<feature type="binding site" evidence="7">
    <location>
        <position position="58"/>
    </location>
    <ligand>
        <name>Zn(2+)</name>
        <dbReference type="ChEBI" id="CHEBI:29105"/>
        <label>1</label>
    </ligand>
</feature>
<dbReference type="CDD" id="cd07723">
    <property type="entry name" value="hydroxyacylglutathione_hydrolase_MBL-fold"/>
    <property type="match status" value="1"/>
</dbReference>
<evidence type="ECO:0000256" key="1">
    <source>
        <dbReference type="ARBA" id="ARBA00001623"/>
    </source>
</evidence>
<dbReference type="PANTHER" id="PTHR43705:SF1">
    <property type="entry name" value="HYDROXYACYLGLUTATHIONE HYDROLASE GLOB"/>
    <property type="match status" value="1"/>
</dbReference>
<dbReference type="HAMAP" id="MF_01374">
    <property type="entry name" value="Glyoxalase_2"/>
    <property type="match status" value="1"/>
</dbReference>